<dbReference type="PANTHER" id="PTHR43737">
    <property type="entry name" value="BLL7424 PROTEIN"/>
    <property type="match status" value="1"/>
</dbReference>
<dbReference type="Pfam" id="PF08811">
    <property type="entry name" value="DUF1800"/>
    <property type="match status" value="1"/>
</dbReference>
<organism evidence="1 2">
    <name type="scientific">Gluconobacter vitians</name>
    <dbReference type="NCBI Taxonomy" id="2728102"/>
    <lineage>
        <taxon>Bacteria</taxon>
        <taxon>Pseudomonadati</taxon>
        <taxon>Pseudomonadota</taxon>
        <taxon>Alphaproteobacteria</taxon>
        <taxon>Acetobacterales</taxon>
        <taxon>Acetobacteraceae</taxon>
        <taxon>Gluconobacter</taxon>
    </lineage>
</organism>
<dbReference type="Proteomes" id="UP000623107">
    <property type="component" value="Unassembled WGS sequence"/>
</dbReference>
<keyword evidence="2" id="KW-1185">Reference proteome</keyword>
<evidence type="ECO:0000313" key="1">
    <source>
        <dbReference type="EMBL" id="MBF0860069.1"/>
    </source>
</evidence>
<dbReference type="SUPFAM" id="SSF53649">
    <property type="entry name" value="Alkaline phosphatase-like"/>
    <property type="match status" value="1"/>
</dbReference>
<dbReference type="InterPro" id="IPR017850">
    <property type="entry name" value="Alkaline_phosphatase_core_sf"/>
</dbReference>
<dbReference type="RefSeq" id="WP_194260616.1">
    <property type="nucleotide sequence ID" value="NZ_JABCQG010000020.1"/>
</dbReference>
<proteinExistence type="predicted"/>
<comment type="caution">
    <text evidence="1">The sequence shown here is derived from an EMBL/GenBank/DDBJ whole genome shotgun (WGS) entry which is preliminary data.</text>
</comment>
<protein>
    <submittedName>
        <fullName evidence="1">DUF1800 family protein</fullName>
    </submittedName>
</protein>
<dbReference type="PANTHER" id="PTHR43737:SF1">
    <property type="entry name" value="DUF1501 DOMAIN-CONTAINING PROTEIN"/>
    <property type="match status" value="1"/>
</dbReference>
<accession>A0ABR9Y9E2</accession>
<name>A0ABR9Y9E2_9PROT</name>
<reference evidence="1 2" key="2">
    <citation type="submission" date="2020-11" db="EMBL/GenBank/DDBJ databases">
        <title>Description of novel Gluconobacter species.</title>
        <authorList>
            <person name="Cleenwerck I."/>
            <person name="Cnockaert M."/>
            <person name="Borremans W."/>
            <person name="Wieme A.D."/>
            <person name="De Vuyst L."/>
            <person name="Vandamme P."/>
        </authorList>
    </citation>
    <scope>NUCLEOTIDE SEQUENCE [LARGE SCALE GENOMIC DNA]</scope>
    <source>
        <strain evidence="1 2">LMG 31484</strain>
    </source>
</reference>
<gene>
    <name evidence="1" type="ORF">HKD24_12715</name>
</gene>
<dbReference type="InterPro" id="IPR014917">
    <property type="entry name" value="DUF1800"/>
</dbReference>
<dbReference type="EMBL" id="JABCQG010000020">
    <property type="protein sequence ID" value="MBF0860069.1"/>
    <property type="molecule type" value="Genomic_DNA"/>
</dbReference>
<reference evidence="2" key="1">
    <citation type="submission" date="2020-04" db="EMBL/GenBank/DDBJ databases">
        <title>Description of novel Gluconacetobacter.</title>
        <authorList>
            <person name="Sombolestani A."/>
        </authorList>
    </citation>
    <scope>NUCLEOTIDE SEQUENCE [LARGE SCALE GENOMIC DNA]</scope>
    <source>
        <strain evidence="2">LMG 31484</strain>
    </source>
</reference>
<evidence type="ECO:0000313" key="2">
    <source>
        <dbReference type="Proteomes" id="UP000623107"/>
    </source>
</evidence>
<sequence length="615" mass="65674">MRPVSAINRFGWGQRDSAREGAGLSLHDWLAHQLTGPDTAMFRGVSSCADGLIALREQRRTKVQGDPLVKPIFQAEVATQMDTLLLTDQPFRERLAWFWFNHFTVSLRQGSTRAVIGAYMREAIRPHVTGRFSDMLLAVMRHPAMLMYLDNASSIGPDSAAGRKSHHGLNENLARECLELHTVSPAAGYSQGDVTSFAAILTGWGVDMKAERPGFVFREKAHEPGPKTLMGQAFPESEDGGVQALHFLGTHPATYRHIATQMVQHFVSDTPSPAFVRHVETVLRDSEGDLQAASLALADLPDPGPGGGKFRSPMDYATAVLRALSIGGEPSRPDDPHSPAHQLASAFSTLGQPLWTAPLPNGWSDNAADWCAPADMLARADWAWRVGSYAPAGSQHPDADLYSQILALNAHDPVTGPAFRNALKARGFSEASRMDMGGTAVPEKSRKPDAFARLSTAAGQMLATPHGPRIAALEIGGWDTHAGQLGRLGSPLAQLDRGIGALRQGLGESWKRTVVLAMTEFGRTVRINGTGGTDHGTGTVAFLAGGAVAGGKVGGTWPGLRSSQLFENRDLAPTTDLRAVAAGVLCDHLHLPSRAVATVFPGPTVDPMTGLVVPV</sequence>